<dbReference type="PRINTS" id="PR00837">
    <property type="entry name" value="V5TPXLIKE"/>
</dbReference>
<dbReference type="InterPro" id="IPR001283">
    <property type="entry name" value="CRISP-related"/>
</dbReference>
<gene>
    <name evidence="2" type="ORF">LOTGIDRAFT_160396</name>
</gene>
<proteinExistence type="predicted"/>
<keyword evidence="3" id="KW-1185">Reference proteome</keyword>
<dbReference type="InterPro" id="IPR018244">
    <property type="entry name" value="Allrgn_V5/Tpx1_CS"/>
</dbReference>
<dbReference type="GeneID" id="20238379"/>
<dbReference type="PANTHER" id="PTHR10334">
    <property type="entry name" value="CYSTEINE-RICH SECRETORY PROTEIN-RELATED"/>
    <property type="match status" value="1"/>
</dbReference>
<dbReference type="SUPFAM" id="SSF55797">
    <property type="entry name" value="PR-1-like"/>
    <property type="match status" value="1"/>
</dbReference>
<feature type="domain" description="SCP" evidence="1">
    <location>
        <begin position="70"/>
        <end position="207"/>
    </location>
</feature>
<dbReference type="InterPro" id="IPR014044">
    <property type="entry name" value="CAP_dom"/>
</dbReference>
<organism evidence="2 3">
    <name type="scientific">Lottia gigantea</name>
    <name type="common">Giant owl limpet</name>
    <dbReference type="NCBI Taxonomy" id="225164"/>
    <lineage>
        <taxon>Eukaryota</taxon>
        <taxon>Metazoa</taxon>
        <taxon>Spiralia</taxon>
        <taxon>Lophotrochozoa</taxon>
        <taxon>Mollusca</taxon>
        <taxon>Gastropoda</taxon>
        <taxon>Patellogastropoda</taxon>
        <taxon>Lottioidea</taxon>
        <taxon>Lottiidae</taxon>
        <taxon>Lottia</taxon>
    </lineage>
</organism>
<dbReference type="RefSeq" id="XP_009053795.1">
    <property type="nucleotide sequence ID" value="XM_009055547.1"/>
</dbReference>
<evidence type="ECO:0000259" key="1">
    <source>
        <dbReference type="SMART" id="SM00198"/>
    </source>
</evidence>
<sequence>MAKNMVLGQARSDAYGICEKLNSLGFVFDWVLISCSDLHQRFRNLETTPIFCIEDIEFGDINLCLGVTEADKTTIVTLHNQFRAEVKPTASNMLKMKWNNEIAKVAQKWAENCDFVHDSGSARAIPARYGVGQNLAWGSRSFEAAINLWQDEKEDFTYGADGNDFKKTGHYTQINWAMSNLVGCGYAKCGTTNYYVCNYAPAGNIGSRFKTPYKQGEPCADCPDNCDSTGKLCVCENTCWHGSNMSVSDCKCDCITESYVTDSCKIDCNVEDSKTWCGDNGVSCTKFAKYCPNKCKLCPAADYRNVEKEKAKCDGIKTAPVVLLILLLATLLNIC</sequence>
<dbReference type="Proteomes" id="UP000030746">
    <property type="component" value="Unassembled WGS sequence"/>
</dbReference>
<dbReference type="KEGG" id="lgi:LOTGIDRAFT_160396"/>
<dbReference type="OrthoDB" id="737510at2759"/>
<dbReference type="InterPro" id="IPR035940">
    <property type="entry name" value="CAP_sf"/>
</dbReference>
<protein>
    <recommendedName>
        <fullName evidence="1">SCP domain-containing protein</fullName>
    </recommendedName>
</protein>
<dbReference type="HOGENOM" id="CLU_829731_0_0_1"/>
<accession>V4AEG5</accession>
<dbReference type="CTD" id="20238379"/>
<reference evidence="2 3" key="1">
    <citation type="journal article" date="2013" name="Nature">
        <title>Insights into bilaterian evolution from three spiralian genomes.</title>
        <authorList>
            <person name="Simakov O."/>
            <person name="Marletaz F."/>
            <person name="Cho S.J."/>
            <person name="Edsinger-Gonzales E."/>
            <person name="Havlak P."/>
            <person name="Hellsten U."/>
            <person name="Kuo D.H."/>
            <person name="Larsson T."/>
            <person name="Lv J."/>
            <person name="Arendt D."/>
            <person name="Savage R."/>
            <person name="Osoegawa K."/>
            <person name="de Jong P."/>
            <person name="Grimwood J."/>
            <person name="Chapman J.A."/>
            <person name="Shapiro H."/>
            <person name="Aerts A."/>
            <person name="Otillar R.P."/>
            <person name="Terry A.Y."/>
            <person name="Boore J.L."/>
            <person name="Grigoriev I.V."/>
            <person name="Lindberg D.R."/>
            <person name="Seaver E.C."/>
            <person name="Weisblat D.A."/>
            <person name="Putnam N.H."/>
            <person name="Rokhsar D.S."/>
        </authorList>
    </citation>
    <scope>NUCLEOTIDE SEQUENCE [LARGE SCALE GENOMIC DNA]</scope>
</reference>
<dbReference type="OMA" id="IHGHFRE"/>
<evidence type="ECO:0000313" key="3">
    <source>
        <dbReference type="Proteomes" id="UP000030746"/>
    </source>
</evidence>
<dbReference type="Pfam" id="PF00188">
    <property type="entry name" value="CAP"/>
    <property type="match status" value="1"/>
</dbReference>
<evidence type="ECO:0000313" key="2">
    <source>
        <dbReference type="EMBL" id="ESO95277.1"/>
    </source>
</evidence>
<dbReference type="AlphaFoldDB" id="V4AEG5"/>
<dbReference type="GO" id="GO:0005576">
    <property type="term" value="C:extracellular region"/>
    <property type="evidence" value="ECO:0007669"/>
    <property type="project" value="InterPro"/>
</dbReference>
<dbReference type="SMART" id="SM00198">
    <property type="entry name" value="SCP"/>
    <property type="match status" value="1"/>
</dbReference>
<dbReference type="PROSITE" id="PS01010">
    <property type="entry name" value="CRISP_2"/>
    <property type="match status" value="1"/>
</dbReference>
<dbReference type="Gene3D" id="3.40.33.10">
    <property type="entry name" value="CAP"/>
    <property type="match status" value="1"/>
</dbReference>
<dbReference type="EMBL" id="KB201656">
    <property type="protein sequence ID" value="ESO95277.1"/>
    <property type="molecule type" value="Genomic_DNA"/>
</dbReference>
<name>V4AEG5_LOTGI</name>